<organism evidence="10 11">
    <name type="scientific">Ktedonospora formicarum</name>
    <dbReference type="NCBI Taxonomy" id="2778364"/>
    <lineage>
        <taxon>Bacteria</taxon>
        <taxon>Bacillati</taxon>
        <taxon>Chloroflexota</taxon>
        <taxon>Ktedonobacteria</taxon>
        <taxon>Ktedonobacterales</taxon>
        <taxon>Ktedonobacteraceae</taxon>
        <taxon>Ktedonospora</taxon>
    </lineage>
</organism>
<keyword evidence="4 7" id="KW-0812">Transmembrane</keyword>
<evidence type="ECO:0000256" key="7">
    <source>
        <dbReference type="RuleBase" id="RU363032"/>
    </source>
</evidence>
<evidence type="ECO:0000256" key="6">
    <source>
        <dbReference type="ARBA" id="ARBA00023136"/>
    </source>
</evidence>
<feature type="region of interest" description="Disordered" evidence="8">
    <location>
        <begin position="1"/>
        <end position="22"/>
    </location>
</feature>
<dbReference type="AlphaFoldDB" id="A0A8J3MPJ8"/>
<keyword evidence="6 7" id="KW-0472">Membrane</keyword>
<dbReference type="Gene3D" id="1.10.3720.10">
    <property type="entry name" value="MetI-like"/>
    <property type="match status" value="1"/>
</dbReference>
<name>A0A8J3MPJ8_9CHLR</name>
<evidence type="ECO:0000256" key="5">
    <source>
        <dbReference type="ARBA" id="ARBA00022989"/>
    </source>
</evidence>
<evidence type="ECO:0000313" key="11">
    <source>
        <dbReference type="Proteomes" id="UP000612362"/>
    </source>
</evidence>
<dbReference type="PANTHER" id="PTHR30193:SF1">
    <property type="entry name" value="ABC TRANSPORTER PERMEASE PROTEIN YESP-RELATED"/>
    <property type="match status" value="1"/>
</dbReference>
<proteinExistence type="inferred from homology"/>
<dbReference type="EMBL" id="BNJF01000001">
    <property type="protein sequence ID" value="GHO42985.1"/>
    <property type="molecule type" value="Genomic_DNA"/>
</dbReference>
<dbReference type="InterPro" id="IPR000515">
    <property type="entry name" value="MetI-like"/>
</dbReference>
<keyword evidence="2 7" id="KW-0813">Transport</keyword>
<dbReference type="InterPro" id="IPR051393">
    <property type="entry name" value="ABC_transporter_permease"/>
</dbReference>
<dbReference type="Pfam" id="PF00528">
    <property type="entry name" value="BPD_transp_1"/>
    <property type="match status" value="1"/>
</dbReference>
<gene>
    <name evidence="10" type="ORF">KSX_11480</name>
</gene>
<feature type="transmembrane region" description="Helical" evidence="7">
    <location>
        <begin position="39"/>
        <end position="64"/>
    </location>
</feature>
<dbReference type="Proteomes" id="UP000612362">
    <property type="component" value="Unassembled WGS sequence"/>
</dbReference>
<evidence type="ECO:0000256" key="4">
    <source>
        <dbReference type="ARBA" id="ARBA00022692"/>
    </source>
</evidence>
<reference evidence="10" key="1">
    <citation type="submission" date="2020-10" db="EMBL/GenBank/DDBJ databases">
        <title>Taxonomic study of unclassified bacteria belonging to the class Ktedonobacteria.</title>
        <authorList>
            <person name="Yabe S."/>
            <person name="Wang C.M."/>
            <person name="Zheng Y."/>
            <person name="Sakai Y."/>
            <person name="Cavaletti L."/>
            <person name="Monciardini P."/>
            <person name="Donadio S."/>
        </authorList>
    </citation>
    <scope>NUCLEOTIDE SEQUENCE</scope>
    <source>
        <strain evidence="10">SOSP1-1</strain>
    </source>
</reference>
<feature type="compositionally biased region" description="Polar residues" evidence="8">
    <location>
        <begin position="1"/>
        <end position="10"/>
    </location>
</feature>
<keyword evidence="5 7" id="KW-1133">Transmembrane helix</keyword>
<dbReference type="GO" id="GO:0005886">
    <property type="term" value="C:plasma membrane"/>
    <property type="evidence" value="ECO:0007669"/>
    <property type="project" value="UniProtKB-SubCell"/>
</dbReference>
<dbReference type="RefSeq" id="WP_220192482.1">
    <property type="nucleotide sequence ID" value="NZ_BNJF01000001.1"/>
</dbReference>
<evidence type="ECO:0000256" key="2">
    <source>
        <dbReference type="ARBA" id="ARBA00022448"/>
    </source>
</evidence>
<evidence type="ECO:0000256" key="8">
    <source>
        <dbReference type="SAM" id="MobiDB-lite"/>
    </source>
</evidence>
<evidence type="ECO:0000256" key="3">
    <source>
        <dbReference type="ARBA" id="ARBA00022475"/>
    </source>
</evidence>
<dbReference type="PANTHER" id="PTHR30193">
    <property type="entry name" value="ABC TRANSPORTER PERMEASE PROTEIN"/>
    <property type="match status" value="1"/>
</dbReference>
<feature type="transmembrane region" description="Helical" evidence="7">
    <location>
        <begin position="183"/>
        <end position="204"/>
    </location>
</feature>
<comment type="similarity">
    <text evidence="7">Belongs to the binding-protein-dependent transport system permease family.</text>
</comment>
<comment type="caution">
    <text evidence="10">The sequence shown here is derived from an EMBL/GenBank/DDBJ whole genome shotgun (WGS) entry which is preliminary data.</text>
</comment>
<feature type="domain" description="ABC transmembrane type-1" evidence="9">
    <location>
        <begin position="97"/>
        <end position="312"/>
    </location>
</feature>
<dbReference type="PROSITE" id="PS50928">
    <property type="entry name" value="ABC_TM1"/>
    <property type="match status" value="1"/>
</dbReference>
<keyword evidence="3" id="KW-1003">Cell membrane</keyword>
<feature type="transmembrane region" description="Helical" evidence="7">
    <location>
        <begin position="134"/>
        <end position="154"/>
    </location>
</feature>
<dbReference type="InterPro" id="IPR035906">
    <property type="entry name" value="MetI-like_sf"/>
</dbReference>
<accession>A0A8J3MPJ8</accession>
<protein>
    <submittedName>
        <fullName evidence="10">Sugar ABC transporter permease</fullName>
    </submittedName>
</protein>
<evidence type="ECO:0000259" key="9">
    <source>
        <dbReference type="PROSITE" id="PS50928"/>
    </source>
</evidence>
<feature type="transmembrane region" description="Helical" evidence="7">
    <location>
        <begin position="240"/>
        <end position="260"/>
    </location>
</feature>
<sequence>MDVSSIQAKETSSKIESEHKKRGRTGRVKQLEAREARSFWLLISPWIIGFIAFTGLPIIASLFLSFTDYTGTALAPTFTGLANYQALFEDPVYLKSIGVSTYYTILLVPLSVVCSLLLALLLNQRVRFQGIFRTIFYMPSFLPGVAVSLLWVWILSPNFGLANYILNLLHLPSSLWLQDENTVIPSFVLMALWSIGGPMVVFLASLQGIPSELYEAAALDGSNGWHKFISITVPMLSPAILLNLITSVIAAFQIFVPAYVVSNSGSGVGPNYSAQFYVLYLFNNAFQYFKFGYAAAQALILFIIILLLTILLLWGSRRFVYYES</sequence>
<evidence type="ECO:0000256" key="1">
    <source>
        <dbReference type="ARBA" id="ARBA00004651"/>
    </source>
</evidence>
<dbReference type="GO" id="GO:0055085">
    <property type="term" value="P:transmembrane transport"/>
    <property type="evidence" value="ECO:0007669"/>
    <property type="project" value="InterPro"/>
</dbReference>
<evidence type="ECO:0000313" key="10">
    <source>
        <dbReference type="EMBL" id="GHO42985.1"/>
    </source>
</evidence>
<dbReference type="CDD" id="cd06261">
    <property type="entry name" value="TM_PBP2"/>
    <property type="match status" value="1"/>
</dbReference>
<feature type="transmembrane region" description="Helical" evidence="7">
    <location>
        <begin position="291"/>
        <end position="314"/>
    </location>
</feature>
<keyword evidence="11" id="KW-1185">Reference proteome</keyword>
<comment type="subcellular location">
    <subcellularLocation>
        <location evidence="1 7">Cell membrane</location>
        <topology evidence="1 7">Multi-pass membrane protein</topology>
    </subcellularLocation>
</comment>
<feature type="transmembrane region" description="Helical" evidence="7">
    <location>
        <begin position="102"/>
        <end position="122"/>
    </location>
</feature>
<dbReference type="SUPFAM" id="SSF161098">
    <property type="entry name" value="MetI-like"/>
    <property type="match status" value="1"/>
</dbReference>